<protein>
    <submittedName>
        <fullName evidence="2">Uncharacterized protein</fullName>
    </submittedName>
</protein>
<dbReference type="EMBL" id="CP031166">
    <property type="protein sequence ID" value="AXV10184.1"/>
    <property type="molecule type" value="Genomic_DNA"/>
</dbReference>
<organism evidence="2 3">
    <name type="scientific">Euzebya pacifica</name>
    <dbReference type="NCBI Taxonomy" id="1608957"/>
    <lineage>
        <taxon>Bacteria</taxon>
        <taxon>Bacillati</taxon>
        <taxon>Actinomycetota</taxon>
        <taxon>Nitriliruptoria</taxon>
        <taxon>Euzebyales</taxon>
    </lineage>
</organism>
<feature type="region of interest" description="Disordered" evidence="1">
    <location>
        <begin position="1"/>
        <end position="67"/>
    </location>
</feature>
<sequence length="209" mass="21763">MNLSDPERNQALDELDAILAADAGPEPVDQAAPVAGPVPTETDPEPNPTARPTPSFTPDAPTSQGPVVLADDGGIRITAEPIGLHLLRIDDDKPALARWPGRNSGEAFASHVVHDRFAAAEIELIDPGTAAPLPADAYTVAAADGWVILVEGSIAGHSYAPADGFVMTRSVSSEGTEGWFVAGESRDASLFVFPTTDGPPVRVDLDRLA</sequence>
<keyword evidence="2" id="KW-0614">Plasmid</keyword>
<proteinExistence type="predicted"/>
<evidence type="ECO:0000256" key="1">
    <source>
        <dbReference type="SAM" id="MobiDB-lite"/>
    </source>
</evidence>
<keyword evidence="3" id="KW-1185">Reference proteome</keyword>
<dbReference type="Proteomes" id="UP000264006">
    <property type="component" value="Plasmid pEDY32-46I"/>
</dbReference>
<name>A0A346Y6T7_9ACTN</name>
<dbReference type="KEGG" id="euz:DVS28_b0444"/>
<evidence type="ECO:0000313" key="2">
    <source>
        <dbReference type="EMBL" id="AXV10184.1"/>
    </source>
</evidence>
<gene>
    <name evidence="2" type="ORF">DVS28_b0444</name>
</gene>
<geneLocation type="plasmid" evidence="3">
    <name>pedy32-46i</name>
</geneLocation>
<feature type="compositionally biased region" description="Polar residues" evidence="1">
    <location>
        <begin position="52"/>
        <end position="65"/>
    </location>
</feature>
<feature type="compositionally biased region" description="Basic and acidic residues" evidence="1">
    <location>
        <begin position="1"/>
        <end position="11"/>
    </location>
</feature>
<accession>A0A346Y6T7</accession>
<reference evidence="2 3" key="1">
    <citation type="submission" date="2018-09" db="EMBL/GenBank/DDBJ databases">
        <title>Complete genome sequence of Euzebya sp. DY32-46 isolated from seawater of Pacific Ocean.</title>
        <authorList>
            <person name="Xu L."/>
            <person name="Wu Y.-H."/>
            <person name="Xu X.-W."/>
        </authorList>
    </citation>
    <scope>NUCLEOTIDE SEQUENCE [LARGE SCALE GENOMIC DNA]</scope>
    <source>
        <strain evidence="2 3">DY32-46</strain>
        <plasmid evidence="3">pedy32-46i</plasmid>
    </source>
</reference>
<dbReference type="AlphaFoldDB" id="A0A346Y6T7"/>
<evidence type="ECO:0000313" key="3">
    <source>
        <dbReference type="Proteomes" id="UP000264006"/>
    </source>
</evidence>